<dbReference type="AlphaFoldDB" id="A0A7C1VNQ6"/>
<evidence type="ECO:0008006" key="2">
    <source>
        <dbReference type="Google" id="ProtNLM"/>
    </source>
</evidence>
<evidence type="ECO:0000313" key="1">
    <source>
        <dbReference type="EMBL" id="HEC67503.1"/>
    </source>
</evidence>
<proteinExistence type="predicted"/>
<name>A0A7C1VNQ6_DESA2</name>
<dbReference type="Proteomes" id="UP000885738">
    <property type="component" value="Unassembled WGS sequence"/>
</dbReference>
<dbReference type="EMBL" id="DRIH01000056">
    <property type="protein sequence ID" value="HEC67503.1"/>
    <property type="molecule type" value="Genomic_DNA"/>
</dbReference>
<dbReference type="Gene3D" id="3.40.630.30">
    <property type="match status" value="1"/>
</dbReference>
<comment type="caution">
    <text evidence="1">The sequence shown here is derived from an EMBL/GenBank/DDBJ whole genome shotgun (WGS) entry which is preliminary data.</text>
</comment>
<gene>
    <name evidence="1" type="ORF">ENI35_01615</name>
</gene>
<sequence>MSLKSPKDIELKELIYHYPFNPYRRYLLLKKEQKKQALYLKIMSFLEKEGEVLKVSHQGKKGLAIVRKLSWDSNFFNVPMGAIEAIFSEKNEESLISAIFDKALSWFKERGIKHITFKVDTTDTKAILTSQKKSFYLVDTLCTYLYAKNYTEAKPIKQFFELRPFQPKDLEAILKIVEYAFKEHRNRFMNDPYLSKTGMLELYKA</sequence>
<feature type="non-terminal residue" evidence="1">
    <location>
        <position position="205"/>
    </location>
</feature>
<organism evidence="1">
    <name type="scientific">Desulfofervidus auxilii</name>
    <dbReference type="NCBI Taxonomy" id="1621989"/>
    <lineage>
        <taxon>Bacteria</taxon>
        <taxon>Pseudomonadati</taxon>
        <taxon>Thermodesulfobacteriota</taxon>
        <taxon>Candidatus Desulfofervidia</taxon>
        <taxon>Candidatus Desulfofervidales</taxon>
        <taxon>Candidatus Desulfofervidaceae</taxon>
        <taxon>Candidatus Desulfofervidus</taxon>
    </lineage>
</organism>
<accession>A0A7C1VNQ6</accession>
<reference evidence="1" key="1">
    <citation type="journal article" date="2020" name="mSystems">
        <title>Genome- and Community-Level Interaction Insights into Carbon Utilization and Element Cycling Functions of Hydrothermarchaeota in Hydrothermal Sediment.</title>
        <authorList>
            <person name="Zhou Z."/>
            <person name="Liu Y."/>
            <person name="Xu W."/>
            <person name="Pan J."/>
            <person name="Luo Z.H."/>
            <person name="Li M."/>
        </authorList>
    </citation>
    <scope>NUCLEOTIDE SEQUENCE [LARGE SCALE GENOMIC DNA]</scope>
    <source>
        <strain evidence="1">HyVt-389</strain>
    </source>
</reference>
<protein>
    <recommendedName>
        <fullName evidence="2">GNAT family N-acetyltransferase</fullName>
    </recommendedName>
</protein>